<dbReference type="AlphaFoldDB" id="A0AAE3VE13"/>
<accession>A0AAE3VE13</accession>
<name>A0AAE3VE13_9BACT</name>
<keyword evidence="2" id="KW-1185">Reference proteome</keyword>
<proteinExistence type="predicted"/>
<gene>
    <name evidence="1" type="ORF">J3R75_000901</name>
</gene>
<reference evidence="1" key="1">
    <citation type="submission" date="2023-07" db="EMBL/GenBank/DDBJ databases">
        <title>Genomic Encyclopedia of Type Strains, Phase IV (KMG-IV): sequencing the most valuable type-strain genomes for metagenomic binning, comparative biology and taxonomic classification.</title>
        <authorList>
            <person name="Goeker M."/>
        </authorList>
    </citation>
    <scope>NUCLEOTIDE SEQUENCE</scope>
    <source>
        <strain evidence="1">DSM 24202</strain>
    </source>
</reference>
<protein>
    <submittedName>
        <fullName evidence="1">Uncharacterized protein</fullName>
    </submittedName>
</protein>
<evidence type="ECO:0000313" key="1">
    <source>
        <dbReference type="EMBL" id="MDQ0288794.1"/>
    </source>
</evidence>
<dbReference type="EMBL" id="JAUSVL010000001">
    <property type="protein sequence ID" value="MDQ0288794.1"/>
    <property type="molecule type" value="Genomic_DNA"/>
</dbReference>
<dbReference type="Proteomes" id="UP001238163">
    <property type="component" value="Unassembled WGS sequence"/>
</dbReference>
<organism evidence="1 2">
    <name type="scientific">Oligosphaera ethanolica</name>
    <dbReference type="NCBI Taxonomy" id="760260"/>
    <lineage>
        <taxon>Bacteria</taxon>
        <taxon>Pseudomonadati</taxon>
        <taxon>Lentisphaerota</taxon>
        <taxon>Oligosphaeria</taxon>
        <taxon>Oligosphaerales</taxon>
        <taxon>Oligosphaeraceae</taxon>
        <taxon>Oligosphaera</taxon>
    </lineage>
</organism>
<comment type="caution">
    <text evidence="1">The sequence shown here is derived from an EMBL/GenBank/DDBJ whole genome shotgun (WGS) entry which is preliminary data.</text>
</comment>
<sequence length="99" mass="11219">MRRMERGVTAIRPIVLSVPYTYAPYVPYVPYVTYVPYVPYVPSPYVPYVPSPYVPYVPYVPYISQNQQNGSPPQNNSRASTLAVVRAALPDIAARPRDR</sequence>
<evidence type="ECO:0000313" key="2">
    <source>
        <dbReference type="Proteomes" id="UP001238163"/>
    </source>
</evidence>